<accession>B1ZSW2</accession>
<evidence type="ECO:0000313" key="2">
    <source>
        <dbReference type="Proteomes" id="UP000007013"/>
    </source>
</evidence>
<evidence type="ECO:0000313" key="1">
    <source>
        <dbReference type="EMBL" id="ACB74806.1"/>
    </source>
</evidence>
<dbReference type="Proteomes" id="UP000007013">
    <property type="component" value="Chromosome"/>
</dbReference>
<dbReference type="HOGENOM" id="CLU_2317507_0_0_0"/>
<dbReference type="KEGG" id="ote:Oter_1522"/>
<name>B1ZSW2_OPITP</name>
<sequence length="99" mass="10632">MKAFVDPLVCPGGTLIFSTITPDKYDRYLADVFVATKLRAESLELRAQSGSQHLVSAKRSEDRSTLNSQLGASGTVVFLNNALLASGHTTRYDGGARAE</sequence>
<dbReference type="AlphaFoldDB" id="B1ZSW2"/>
<proteinExistence type="predicted"/>
<dbReference type="RefSeq" id="WP_012374344.1">
    <property type="nucleotide sequence ID" value="NC_010571.1"/>
</dbReference>
<protein>
    <submittedName>
        <fullName evidence="1">Uncharacterized protein</fullName>
    </submittedName>
</protein>
<reference evidence="1 2" key="1">
    <citation type="journal article" date="2011" name="J. Bacteriol.">
        <title>Genome sequence of the verrucomicrobium Opitutus terrae PB90-1, an abundant inhabitant of rice paddy soil ecosystems.</title>
        <authorList>
            <person name="van Passel M.W."/>
            <person name="Kant R."/>
            <person name="Palva A."/>
            <person name="Copeland A."/>
            <person name="Lucas S."/>
            <person name="Lapidus A."/>
            <person name="Glavina del Rio T."/>
            <person name="Pitluck S."/>
            <person name="Goltsman E."/>
            <person name="Clum A."/>
            <person name="Sun H."/>
            <person name="Schmutz J."/>
            <person name="Larimer F.W."/>
            <person name="Land M.L."/>
            <person name="Hauser L."/>
            <person name="Kyrpides N."/>
            <person name="Mikhailova N."/>
            <person name="Richardson P.P."/>
            <person name="Janssen P.H."/>
            <person name="de Vos W.M."/>
            <person name="Smidt H."/>
        </authorList>
    </citation>
    <scope>NUCLEOTIDE SEQUENCE [LARGE SCALE GENOMIC DNA]</scope>
    <source>
        <strain evidence="2">DSM 11246 / JCM 15787 / PB90-1</strain>
    </source>
</reference>
<keyword evidence="2" id="KW-1185">Reference proteome</keyword>
<dbReference type="EMBL" id="CP001032">
    <property type="protein sequence ID" value="ACB74806.1"/>
    <property type="molecule type" value="Genomic_DNA"/>
</dbReference>
<organism evidence="1 2">
    <name type="scientific">Opitutus terrae (strain DSM 11246 / JCM 15787 / PB90-1)</name>
    <dbReference type="NCBI Taxonomy" id="452637"/>
    <lineage>
        <taxon>Bacteria</taxon>
        <taxon>Pseudomonadati</taxon>
        <taxon>Verrucomicrobiota</taxon>
        <taxon>Opitutia</taxon>
        <taxon>Opitutales</taxon>
        <taxon>Opitutaceae</taxon>
        <taxon>Opitutus</taxon>
    </lineage>
</organism>
<gene>
    <name evidence="1" type="ordered locus">Oter_1522</name>
</gene>